<evidence type="ECO:0000313" key="1">
    <source>
        <dbReference type="EMBL" id="QNR65360.1"/>
    </source>
</evidence>
<reference evidence="1 2" key="1">
    <citation type="submission" date="2020-09" db="EMBL/GenBank/DDBJ databases">
        <title>Characterization of Paenibacillus peoriae strain ZF390 with broad-spectrum antimicrobial activity as a potential biocontrol agent.</title>
        <authorList>
            <person name="Li L."/>
            <person name="Zhao Y."/>
            <person name="Li B."/>
            <person name="Xie X."/>
        </authorList>
    </citation>
    <scope>NUCLEOTIDE SEQUENCE [LARGE SCALE GENOMIC DNA]</scope>
    <source>
        <strain evidence="1 2">ZF390</strain>
    </source>
</reference>
<protein>
    <submittedName>
        <fullName evidence="1">Uncharacterized protein</fullName>
    </submittedName>
</protein>
<dbReference type="RefSeq" id="WP_190297262.1">
    <property type="nucleotide sequence ID" value="NZ_CP061172.1"/>
</dbReference>
<gene>
    <name evidence="1" type="ORF">IAQ67_15810</name>
</gene>
<evidence type="ECO:0000313" key="2">
    <source>
        <dbReference type="Proteomes" id="UP000516384"/>
    </source>
</evidence>
<proteinExistence type="predicted"/>
<dbReference type="Proteomes" id="UP000516384">
    <property type="component" value="Chromosome"/>
</dbReference>
<sequence length="196" mass="23943">MNEVEALLNKWVDELFKGETKLKKVTIDEDGDVHLSLISNCSPKEFNVITKFSYPPGNVIEELEKYFYSEFRDYVEDIQKKLNKEFADEFYEYEADKPSIDDIAYTMGYEIDDDGHWKECQSSSVDYHWDFDEYPYFEYEEIDDERVYEYEHYLFFKIEREISAEEYREKFKYREEEYDPNNPFSIDWKGLSWILE</sequence>
<dbReference type="AlphaFoldDB" id="A0A7H0Y2Q2"/>
<organism evidence="1 2">
    <name type="scientific">Paenibacillus peoriae</name>
    <dbReference type="NCBI Taxonomy" id="59893"/>
    <lineage>
        <taxon>Bacteria</taxon>
        <taxon>Bacillati</taxon>
        <taxon>Bacillota</taxon>
        <taxon>Bacilli</taxon>
        <taxon>Bacillales</taxon>
        <taxon>Paenibacillaceae</taxon>
        <taxon>Paenibacillus</taxon>
    </lineage>
</organism>
<accession>A0A7H0Y2Q2</accession>
<dbReference type="EMBL" id="CP061172">
    <property type="protein sequence ID" value="QNR65360.1"/>
    <property type="molecule type" value="Genomic_DNA"/>
</dbReference>
<name>A0A7H0Y2Q2_9BACL</name>